<evidence type="ECO:0000256" key="1">
    <source>
        <dbReference type="SAM" id="MobiDB-lite"/>
    </source>
</evidence>
<accession>A0AAP2YWU4</accession>
<evidence type="ECO:0000256" key="2">
    <source>
        <dbReference type="SAM" id="Phobius"/>
    </source>
</evidence>
<evidence type="ECO:0000313" key="3">
    <source>
        <dbReference type="EMBL" id="MCU4740433.1"/>
    </source>
</evidence>
<dbReference type="InterPro" id="IPR055710">
    <property type="entry name" value="DUF7286"/>
</dbReference>
<feature type="region of interest" description="Disordered" evidence="1">
    <location>
        <begin position="125"/>
        <end position="150"/>
    </location>
</feature>
<reference evidence="3" key="1">
    <citation type="submission" date="2022-09" db="EMBL/GenBank/DDBJ databases">
        <title>Enrichment on poylsaccharides allowed isolation of novel metabolic and taxonomic groups of Haloarchaea.</title>
        <authorList>
            <person name="Sorokin D.Y."/>
            <person name="Elcheninov A.G."/>
            <person name="Khizhniak T.V."/>
            <person name="Kolganova T.V."/>
            <person name="Kublanov I.V."/>
        </authorList>
    </citation>
    <scope>NUCLEOTIDE SEQUENCE</scope>
    <source>
        <strain evidence="3">AArc-xg1-1</strain>
    </source>
</reference>
<dbReference type="EMBL" id="JAOPKA010000001">
    <property type="protein sequence ID" value="MCU4740433.1"/>
    <property type="molecule type" value="Genomic_DNA"/>
</dbReference>
<sequence length="1053" mass="114583">MTGTSGKSRRRVSIAGDDRGRIPFAMIAVLLLVASVGLIAALEQRSEPTIDQDTEAVMDRTATAAQSELRTAVLDATHQAGAAPINTTNGSQVDRISATSDQSEAFRNYVKLLVYVEAADRLPESGQSIDSDTESTVSLPPVSTSTHGEPIAITPNEAIDRVDLEVGYLDDHVERGTIDATVHDVEFDAVVDGESVPTETRSVSVTAGSPVFELNERMTEYETQLNKGFFDGEGTPDPTDVDGLGQEMALRLYPMAYLKSSWDRFGNRTTEPDDHAFEEVIDTDHAEVFANHAIFSVQEDVFGTSDPYSDRTMRPQYLCTSLDLATTISDVDLEADLNNITPSENITFSDDLGEQADQFNESESDSENTTVPVDGEVDFEAQLCGDDGTLNEWVFGDEATGDLPEVPPLSELLQDGIDSMDVADHEIEVPVDVLARATFIEYHVEGYAGYDDPEAYLDDLAAEQRGLIEEEGGAVDNDFVGGAPGDGSTDYDRSPGDIVDNIYTLDVSTDEHSSADTVATPRSAGVEYDRDYSNDSEIVLDATVTTVDHTPIPDGADDDHDHDHDYDRPIHELSAEATVDVRITHGWEATNKTETSPNYTTTTTRQTLDVTTDTTIEGEYGFDGGGEYYISDTEFRVARDPIETDYGSHANATFERGFEQALVDATNAESYHTAEDDIATALESSLRRSSPSTLERSARNGVVATSSTVVSSDDILSPSERRDLIESLNDELEAVHEEFTSEWQADPLHVEISELTDGETPPARAIEHIQTEFEDEYVGRGPYETPEDKARAQIRKAYFDRLYYWLDLSGEEYGGQMDAVDDQIDEIGGDAGFNRLDDALGFVQGFANADVDPDPVDLEGSAVLDDAQYEISGAPTYLTTTSINRSQSAAIRPVNATITDVDSDVHHDPMAIQTHNRAPWPGVPVVFVLPSKWYATINFWSVDIQGEYARLEVSSTVGDPADTDRLTYVAEHSPVAVELSDGSTVQVGKNEAVDFETETEVVVIMPGAVVQRGGPVPAVADGKSTLDGTTYCSETWEETGPDADSVDVNEICD</sequence>
<keyword evidence="2" id="KW-0472">Membrane</keyword>
<keyword evidence="2" id="KW-1133">Transmembrane helix</keyword>
<feature type="compositionally biased region" description="Low complexity" evidence="1">
    <location>
        <begin position="134"/>
        <end position="146"/>
    </location>
</feature>
<protein>
    <submittedName>
        <fullName evidence="3">Uncharacterized protein</fullName>
    </submittedName>
</protein>
<gene>
    <name evidence="3" type="ORF">OB960_03355</name>
</gene>
<dbReference type="RefSeq" id="WP_338002264.1">
    <property type="nucleotide sequence ID" value="NZ_JAOPKA010000001.1"/>
</dbReference>
<dbReference type="Proteomes" id="UP001321018">
    <property type="component" value="Unassembled WGS sequence"/>
</dbReference>
<dbReference type="Pfam" id="PF23957">
    <property type="entry name" value="DUF7286"/>
    <property type="match status" value="3"/>
</dbReference>
<organism evidence="3 4">
    <name type="scientific">Natronoglomus mannanivorans</name>
    <dbReference type="NCBI Taxonomy" id="2979990"/>
    <lineage>
        <taxon>Archaea</taxon>
        <taxon>Methanobacteriati</taxon>
        <taxon>Methanobacteriota</taxon>
        <taxon>Stenosarchaea group</taxon>
        <taxon>Halobacteria</taxon>
        <taxon>Halobacteriales</taxon>
        <taxon>Natrialbaceae</taxon>
        <taxon>Natronoglomus</taxon>
    </lineage>
</organism>
<name>A0AAP2YWU4_9EURY</name>
<feature type="transmembrane region" description="Helical" evidence="2">
    <location>
        <begin position="21"/>
        <end position="42"/>
    </location>
</feature>
<comment type="caution">
    <text evidence="3">The sequence shown here is derived from an EMBL/GenBank/DDBJ whole genome shotgun (WGS) entry which is preliminary data.</text>
</comment>
<keyword evidence="2" id="KW-0812">Transmembrane</keyword>
<proteinExistence type="predicted"/>
<dbReference type="AlphaFoldDB" id="A0AAP2YWU4"/>
<evidence type="ECO:0000313" key="4">
    <source>
        <dbReference type="Proteomes" id="UP001321018"/>
    </source>
</evidence>